<sequence>MVAIGLQAVLRIGTIRDLREEFALARVRDIRFIPLSCPLPQPYGMAKSLANARQTTLVVVETDVGVTGIGEAWGMPAVNLAYLPLVKDYLVGTHVCDVELVFARIIARHYHFGVQNQLMGAISGIDMAAKDALGQVVGLPVCQLIGGRASESVPVYASGGYITESPDEDFAPQIEAMAAAGHGAVKIKIGLGPDSDELRVKTARRILGDNVDIMVDINSNYTLDLAKASIARLAPYQIAWVEEPLTPQDIDGYELLQRASPVPIATGEALYTVFDFKRLTDRHAVDVLQPDLSLCGGFWQGRRIADLGEANHLRLSPHVWGSGIGLAAGVHFVASRSPYPHGQNAPWPTLVEYDVGENPLREALLSEPLIAVDGRIAVPTAPGLGISLDWDAVKRFMQ</sequence>
<dbReference type="PROSITE" id="PS00909">
    <property type="entry name" value="MR_MLE_2"/>
    <property type="match status" value="1"/>
</dbReference>
<dbReference type="InterPro" id="IPR036849">
    <property type="entry name" value="Enolase-like_C_sf"/>
</dbReference>
<dbReference type="AlphaFoldDB" id="A0A2V3UDM0"/>
<comment type="caution">
    <text evidence="3">The sequence shown here is derived from an EMBL/GenBank/DDBJ whole genome shotgun (WGS) entry which is preliminary data.</text>
</comment>
<name>A0A2V3UDM0_9HYPH</name>
<dbReference type="Proteomes" id="UP000248021">
    <property type="component" value="Unassembled WGS sequence"/>
</dbReference>
<evidence type="ECO:0000313" key="4">
    <source>
        <dbReference type="Proteomes" id="UP000248021"/>
    </source>
</evidence>
<dbReference type="PANTHER" id="PTHR48080:SF2">
    <property type="entry name" value="D-GALACTONATE DEHYDRATASE"/>
    <property type="match status" value="1"/>
</dbReference>
<evidence type="ECO:0000313" key="3">
    <source>
        <dbReference type="EMBL" id="PXW63100.1"/>
    </source>
</evidence>
<keyword evidence="3" id="KW-0413">Isomerase</keyword>
<dbReference type="InterPro" id="IPR018110">
    <property type="entry name" value="Mandel_Rmase/mucon_lact_enz_CS"/>
</dbReference>
<accession>A0A2V3UDM0</accession>
<dbReference type="GO" id="GO:0016853">
    <property type="term" value="F:isomerase activity"/>
    <property type="evidence" value="ECO:0007669"/>
    <property type="project" value="UniProtKB-KW"/>
</dbReference>
<dbReference type="Pfam" id="PF13378">
    <property type="entry name" value="MR_MLE_C"/>
    <property type="match status" value="1"/>
</dbReference>
<dbReference type="GO" id="GO:0000287">
    <property type="term" value="F:magnesium ion binding"/>
    <property type="evidence" value="ECO:0007669"/>
    <property type="project" value="UniProtKB-ARBA"/>
</dbReference>
<dbReference type="SUPFAM" id="SSF54826">
    <property type="entry name" value="Enolase N-terminal domain-like"/>
    <property type="match status" value="1"/>
</dbReference>
<dbReference type="GO" id="GO:0009063">
    <property type="term" value="P:amino acid catabolic process"/>
    <property type="evidence" value="ECO:0007669"/>
    <property type="project" value="InterPro"/>
</dbReference>
<dbReference type="InterPro" id="IPR034593">
    <property type="entry name" value="DgoD-like"/>
</dbReference>
<organism evidence="3 4">
    <name type="scientific">Chelatococcus asaccharovorans</name>
    <dbReference type="NCBI Taxonomy" id="28210"/>
    <lineage>
        <taxon>Bacteria</taxon>
        <taxon>Pseudomonadati</taxon>
        <taxon>Pseudomonadota</taxon>
        <taxon>Alphaproteobacteria</taxon>
        <taxon>Hyphomicrobiales</taxon>
        <taxon>Chelatococcaceae</taxon>
        <taxon>Chelatococcus</taxon>
    </lineage>
</organism>
<evidence type="ECO:0000259" key="2">
    <source>
        <dbReference type="SMART" id="SM00922"/>
    </source>
</evidence>
<keyword evidence="4" id="KW-1185">Reference proteome</keyword>
<dbReference type="Pfam" id="PF02746">
    <property type="entry name" value="MR_MLE_N"/>
    <property type="match status" value="1"/>
</dbReference>
<gene>
    <name evidence="3" type="ORF">C7450_10215</name>
</gene>
<keyword evidence="1" id="KW-0456">Lyase</keyword>
<dbReference type="SMART" id="SM00922">
    <property type="entry name" value="MR_MLE"/>
    <property type="match status" value="1"/>
</dbReference>
<dbReference type="CDD" id="cd03316">
    <property type="entry name" value="MR_like"/>
    <property type="match status" value="1"/>
</dbReference>
<protein>
    <submittedName>
        <fullName evidence="3">D-galactarolactone cycloisomerase</fullName>
    </submittedName>
</protein>
<dbReference type="InterPro" id="IPR013341">
    <property type="entry name" value="Mandelate_racemase_N_dom"/>
</dbReference>
<reference evidence="3 4" key="1">
    <citation type="submission" date="2018-05" db="EMBL/GenBank/DDBJ databases">
        <title>Genomic Encyclopedia of Type Strains, Phase IV (KMG-IV): sequencing the most valuable type-strain genomes for metagenomic binning, comparative biology and taxonomic classification.</title>
        <authorList>
            <person name="Goeker M."/>
        </authorList>
    </citation>
    <scope>NUCLEOTIDE SEQUENCE [LARGE SCALE GENOMIC DNA]</scope>
    <source>
        <strain evidence="3 4">DSM 6462</strain>
    </source>
</reference>
<dbReference type="PANTHER" id="PTHR48080">
    <property type="entry name" value="D-GALACTONATE DEHYDRATASE-RELATED"/>
    <property type="match status" value="1"/>
</dbReference>
<dbReference type="SFLD" id="SFLDS00001">
    <property type="entry name" value="Enolase"/>
    <property type="match status" value="1"/>
</dbReference>
<dbReference type="EMBL" id="QJJK01000002">
    <property type="protein sequence ID" value="PXW63100.1"/>
    <property type="molecule type" value="Genomic_DNA"/>
</dbReference>
<feature type="domain" description="Mandelate racemase/muconate lactonizing enzyme C-terminal" evidence="2">
    <location>
        <begin position="167"/>
        <end position="263"/>
    </location>
</feature>
<dbReference type="Gene3D" id="3.30.390.10">
    <property type="entry name" value="Enolase-like, N-terminal domain"/>
    <property type="match status" value="1"/>
</dbReference>
<dbReference type="SFLD" id="SFLDG00179">
    <property type="entry name" value="mandelate_racemase"/>
    <property type="match status" value="1"/>
</dbReference>
<dbReference type="PROSITE" id="PS00908">
    <property type="entry name" value="MR_MLE_1"/>
    <property type="match status" value="1"/>
</dbReference>
<evidence type="ECO:0000256" key="1">
    <source>
        <dbReference type="ARBA" id="ARBA00023239"/>
    </source>
</evidence>
<dbReference type="Gene3D" id="3.20.20.120">
    <property type="entry name" value="Enolase-like C-terminal domain"/>
    <property type="match status" value="1"/>
</dbReference>
<dbReference type="InterPro" id="IPR013342">
    <property type="entry name" value="Mandelate_racemase_C"/>
</dbReference>
<dbReference type="GO" id="GO:0016829">
    <property type="term" value="F:lyase activity"/>
    <property type="evidence" value="ECO:0007669"/>
    <property type="project" value="UniProtKB-KW"/>
</dbReference>
<dbReference type="SUPFAM" id="SSF51604">
    <property type="entry name" value="Enolase C-terminal domain-like"/>
    <property type="match status" value="1"/>
</dbReference>
<proteinExistence type="predicted"/>
<dbReference type="InterPro" id="IPR029017">
    <property type="entry name" value="Enolase-like_N"/>
</dbReference>
<dbReference type="InterPro" id="IPR029065">
    <property type="entry name" value="Enolase_C-like"/>
</dbReference>